<protein>
    <submittedName>
        <fullName evidence="2">Uncharacterized protein</fullName>
    </submittedName>
</protein>
<dbReference type="EMBL" id="CP043031">
    <property type="protein sequence ID" value="QEH93192.1"/>
    <property type="molecule type" value="Genomic_DNA"/>
</dbReference>
<dbReference type="Proteomes" id="UP000285376">
    <property type="component" value="Unassembled WGS sequence"/>
</dbReference>
<evidence type="ECO:0000313" key="3">
    <source>
        <dbReference type="Proteomes" id="UP000285376"/>
    </source>
</evidence>
<keyword evidence="4" id="KW-1185">Reference proteome</keyword>
<proteinExistence type="predicted"/>
<evidence type="ECO:0000313" key="1">
    <source>
        <dbReference type="EMBL" id="QEH93192.1"/>
    </source>
</evidence>
<reference evidence="1 4" key="2">
    <citation type="submission" date="2019-08" db="EMBL/GenBank/DDBJ databases">
        <title>Dermacoccus abyssi strain HZAU 226, whole genome Nanopore sequencing project.</title>
        <authorList>
            <person name="Guo A."/>
            <person name="Zhang X."/>
            <person name="Ruan Y."/>
            <person name="Liu W."/>
            <person name="Chen Q."/>
            <person name="Gu L."/>
        </authorList>
    </citation>
    <scope>NUCLEOTIDE SEQUENCE [LARGE SCALE GENOMIC DNA]</scope>
    <source>
        <strain evidence="1 4">HZAU 226</strain>
    </source>
</reference>
<gene>
    <name evidence="2" type="ORF">D1832_14590</name>
    <name evidence="1" type="ORF">FV141_06395</name>
</gene>
<dbReference type="EMBL" id="QWLM01000027">
    <property type="protein sequence ID" value="RHW43013.1"/>
    <property type="molecule type" value="Genomic_DNA"/>
</dbReference>
<dbReference type="AlphaFoldDB" id="A0A417YYZ7"/>
<sequence length="137" mass="14512">MTINPAHAPITSRSTLTAFWQNVLGASRPQGRSLWLAFHDENGRVHKALTQIDGLALRPDADAVANLALVVSSIAEESPDITGALVLLERGGTSGASPFEESWADALTLALEGYLRWPVMVAAPGKLAEVPLWTSAA</sequence>
<evidence type="ECO:0000313" key="4">
    <source>
        <dbReference type="Proteomes" id="UP000323565"/>
    </source>
</evidence>
<name>A0A417YYZ7_9MICO</name>
<evidence type="ECO:0000313" key="2">
    <source>
        <dbReference type="EMBL" id="RHW43013.1"/>
    </source>
</evidence>
<organism evidence="2 3">
    <name type="scientific">Dermacoccus abyssi</name>
    <dbReference type="NCBI Taxonomy" id="322596"/>
    <lineage>
        <taxon>Bacteria</taxon>
        <taxon>Bacillati</taxon>
        <taxon>Actinomycetota</taxon>
        <taxon>Actinomycetes</taxon>
        <taxon>Micrococcales</taxon>
        <taxon>Dermacoccaceae</taxon>
        <taxon>Dermacoccus</taxon>
    </lineage>
</organism>
<dbReference type="RefSeq" id="WP_118915106.1">
    <property type="nucleotide sequence ID" value="NZ_CBCRVH010000026.1"/>
</dbReference>
<dbReference type="Proteomes" id="UP000323565">
    <property type="component" value="Chromosome"/>
</dbReference>
<accession>A0A417YYZ7</accession>
<reference evidence="2 3" key="1">
    <citation type="submission" date="2018-08" db="EMBL/GenBank/DDBJ databases">
        <title>Whole genome sequence analysis of Dermacoccus abyssi bacteria isolated from Deep Mariana trench Micromonospora spp reveals genes involved in the environmental adaptation and production of secondary metabolites.</title>
        <authorList>
            <person name="Abdel-Mageed W.M."/>
            <person name="Lehri B."/>
            <person name="Nouioui I."/>
            <person name="Goodfellow I."/>
            <person name="Jaspars M."/>
            <person name="Karlyshev A."/>
        </authorList>
    </citation>
    <scope>NUCLEOTIDE SEQUENCE [LARGE SCALE GENOMIC DNA]</scope>
    <source>
        <strain evidence="2 3">MT1.1</strain>
    </source>
</reference>